<dbReference type="GO" id="GO:0004556">
    <property type="term" value="F:alpha-amylase activity"/>
    <property type="evidence" value="ECO:0007669"/>
    <property type="project" value="TreeGrafter"/>
</dbReference>
<dbReference type="EMBL" id="JAODAN010000002">
    <property type="protein sequence ID" value="KAK1926696.1"/>
    <property type="molecule type" value="Genomic_DNA"/>
</dbReference>
<dbReference type="GO" id="GO:0000025">
    <property type="term" value="P:maltose catabolic process"/>
    <property type="evidence" value="ECO:0007669"/>
    <property type="project" value="TreeGrafter"/>
</dbReference>
<comment type="caution">
    <text evidence="6">The sequence shown here is derived from an EMBL/GenBank/DDBJ whole genome shotgun (WGS) entry which is preliminary data.</text>
</comment>
<dbReference type="GO" id="GO:0033934">
    <property type="term" value="F:glucan 1,4-alpha-maltotriohydrolase activity"/>
    <property type="evidence" value="ECO:0007669"/>
    <property type="project" value="TreeGrafter"/>
</dbReference>
<evidence type="ECO:0000259" key="5">
    <source>
        <dbReference type="SMART" id="SM00642"/>
    </source>
</evidence>
<dbReference type="GO" id="GO:0004574">
    <property type="term" value="F:oligo-1,6-glucosidase activity"/>
    <property type="evidence" value="ECO:0007669"/>
    <property type="project" value="TreeGrafter"/>
</dbReference>
<name>A0AAD9FV43_PAPLA</name>
<dbReference type="FunFam" id="3.90.400.10:FF:000004">
    <property type="entry name" value="Oligo-1,6-glucosidase"/>
    <property type="match status" value="1"/>
</dbReference>
<organism evidence="6 7">
    <name type="scientific">Papiliotrema laurentii</name>
    <name type="common">Cryptococcus laurentii</name>
    <dbReference type="NCBI Taxonomy" id="5418"/>
    <lineage>
        <taxon>Eukaryota</taxon>
        <taxon>Fungi</taxon>
        <taxon>Dikarya</taxon>
        <taxon>Basidiomycota</taxon>
        <taxon>Agaricomycotina</taxon>
        <taxon>Tremellomycetes</taxon>
        <taxon>Tremellales</taxon>
        <taxon>Rhynchogastremaceae</taxon>
        <taxon>Papiliotrema</taxon>
    </lineage>
</organism>
<dbReference type="FunFam" id="3.20.20.80:FF:000064">
    <property type="entry name" value="Oligo-1,6-glucosidase"/>
    <property type="match status" value="1"/>
</dbReference>
<dbReference type="AlphaFoldDB" id="A0AAD9FV43"/>
<sequence length="607" mass="70206">MSAINGTTFVGPKVEKPSDRAWWKSATVYQIYPASFCDHGDAGHGTLKGITSKVPYLKDLGVDVVWLSPIYESPQADMGYDISNYRDIDRRYGTLEDWDELRDAVHAQGMKLVMDLVVNHTSDQHAWFKESRSSLDNPKRDWYIWQSPKINEKGERMPPNNWKSCFGDNPAWTYDEKTEQYYCHTFLKEQPDLNWENPEVRQAIWDLMHWWMKRGSDGFRMDVINFIAKADGFPDAPVVLPGRKWQPFGGLSINRPRVQDHLREMYNEVIQHYDLFCVGECPGDEPVDKYSMYSNKSDPKNQMLQMVFHFHHQGFDRAQGGFARAANPAWKLSDFKKVFNTWQVQMEQQGGWNSNYLENHDQPRTVSRIGSDHPDDRAKSAKMLAMFQCSLTGTLFVFQGQEMGLSNVPREWGVEEYKDIETIQNYEGEREHRRLVTGEKDPDMSDLLPSIRQTARDNGRTPVQWDDSEHAGFSKGTPWMRVHDDYKTWNIEAQRKDPNSVWSFWKRMLSLRHEYEALVYGKFIPLDEENESVYAYIRDDATIGQKLLVVLNMARGSGRGESVKFKVPSSVDGSKAKLLITNGPAEEGSALKEEITLEPFEGRIYLL</sequence>
<evidence type="ECO:0000256" key="4">
    <source>
        <dbReference type="ARBA" id="ARBA00026248"/>
    </source>
</evidence>
<gene>
    <name evidence="6" type="ORF">DB88DRAFT_177641</name>
</gene>
<dbReference type="GO" id="GO:0004575">
    <property type="term" value="F:sucrose alpha-glucosidase activity"/>
    <property type="evidence" value="ECO:0007669"/>
    <property type="project" value="TreeGrafter"/>
</dbReference>
<dbReference type="CDD" id="cd11333">
    <property type="entry name" value="AmyAc_SI_OligoGlu_DGase"/>
    <property type="match status" value="1"/>
</dbReference>
<dbReference type="InterPro" id="IPR017853">
    <property type="entry name" value="GH"/>
</dbReference>
<evidence type="ECO:0000313" key="7">
    <source>
        <dbReference type="Proteomes" id="UP001182556"/>
    </source>
</evidence>
<evidence type="ECO:0000256" key="1">
    <source>
        <dbReference type="ARBA" id="ARBA00008061"/>
    </source>
</evidence>
<reference evidence="6" key="1">
    <citation type="submission" date="2023-02" db="EMBL/GenBank/DDBJ databases">
        <title>Identification and recombinant expression of a fungal hydrolase from Papiliotrema laurentii that hydrolyzes apple cutin and clears colloidal polyester polyurethane.</title>
        <authorList>
            <consortium name="DOE Joint Genome Institute"/>
            <person name="Roman V.A."/>
            <person name="Bojanowski C."/>
            <person name="Crable B.R."/>
            <person name="Wagner D.N."/>
            <person name="Hung C.S."/>
            <person name="Nadeau L.J."/>
            <person name="Schratz L."/>
            <person name="Haridas S."/>
            <person name="Pangilinan J."/>
            <person name="Lipzen A."/>
            <person name="Na H."/>
            <person name="Yan M."/>
            <person name="Ng V."/>
            <person name="Grigoriev I.V."/>
            <person name="Spatafora J.W."/>
            <person name="Barlow D."/>
            <person name="Biffinger J."/>
            <person name="Kelley-Loughnane N."/>
            <person name="Varaljay V.A."/>
            <person name="Crookes-Goodson W.J."/>
        </authorList>
    </citation>
    <scope>NUCLEOTIDE SEQUENCE</scope>
    <source>
        <strain evidence="6">5307AH</strain>
    </source>
</reference>
<dbReference type="SUPFAM" id="SSF51011">
    <property type="entry name" value="Glycosyl hydrolase domain"/>
    <property type="match status" value="1"/>
</dbReference>
<keyword evidence="3" id="KW-0326">Glycosidase</keyword>
<keyword evidence="7" id="KW-1185">Reference proteome</keyword>
<comment type="similarity">
    <text evidence="1">Belongs to the glycosyl hydrolase 13 family.</text>
</comment>
<dbReference type="SMART" id="SM00642">
    <property type="entry name" value="Aamy"/>
    <property type="match status" value="1"/>
</dbReference>
<dbReference type="InterPro" id="IPR045857">
    <property type="entry name" value="O16G_dom_2"/>
</dbReference>
<feature type="domain" description="Glycosyl hydrolase family 13 catalytic" evidence="5">
    <location>
        <begin position="30"/>
        <end position="460"/>
    </location>
</feature>
<accession>A0AAD9FV43</accession>
<dbReference type="SUPFAM" id="SSF51445">
    <property type="entry name" value="(Trans)glycosidases"/>
    <property type="match status" value="1"/>
</dbReference>
<dbReference type="PANTHER" id="PTHR10357">
    <property type="entry name" value="ALPHA-AMYLASE FAMILY MEMBER"/>
    <property type="match status" value="1"/>
</dbReference>
<keyword evidence="4" id="KW-0462">Maltose metabolism</keyword>
<keyword evidence="2 6" id="KW-0378">Hydrolase</keyword>
<dbReference type="Gene3D" id="2.60.40.1180">
    <property type="entry name" value="Golgi alpha-mannosidase II"/>
    <property type="match status" value="1"/>
</dbReference>
<dbReference type="GO" id="GO:0005987">
    <property type="term" value="P:sucrose catabolic process"/>
    <property type="evidence" value="ECO:0007669"/>
    <property type="project" value="TreeGrafter"/>
</dbReference>
<protein>
    <submittedName>
        <fullName evidence="6">Hydrolase</fullName>
    </submittedName>
</protein>
<dbReference type="Proteomes" id="UP001182556">
    <property type="component" value="Unassembled WGS sequence"/>
</dbReference>
<dbReference type="InterPro" id="IPR013780">
    <property type="entry name" value="Glyco_hydro_b"/>
</dbReference>
<dbReference type="InterPro" id="IPR006047">
    <property type="entry name" value="GH13_cat_dom"/>
</dbReference>
<evidence type="ECO:0000256" key="2">
    <source>
        <dbReference type="ARBA" id="ARBA00022801"/>
    </source>
</evidence>
<dbReference type="Gene3D" id="3.90.400.10">
    <property type="entry name" value="Oligo-1,6-glucosidase, Domain 2"/>
    <property type="match status" value="1"/>
</dbReference>
<evidence type="ECO:0000313" key="6">
    <source>
        <dbReference type="EMBL" id="KAK1926696.1"/>
    </source>
</evidence>
<evidence type="ECO:0000256" key="3">
    <source>
        <dbReference type="ARBA" id="ARBA00023295"/>
    </source>
</evidence>
<dbReference type="Pfam" id="PF00128">
    <property type="entry name" value="Alpha-amylase"/>
    <property type="match status" value="1"/>
</dbReference>
<dbReference type="Gene3D" id="3.20.20.80">
    <property type="entry name" value="Glycosidases"/>
    <property type="match status" value="1"/>
</dbReference>
<dbReference type="PANTHER" id="PTHR10357:SF179">
    <property type="entry name" value="NEUTRAL AND BASIC AMINO ACID TRANSPORT PROTEIN RBAT"/>
    <property type="match status" value="1"/>
</dbReference>
<proteinExistence type="inferred from homology"/>